<evidence type="ECO:0000259" key="7">
    <source>
        <dbReference type="PROSITE" id="PS51036"/>
    </source>
</evidence>
<evidence type="ECO:0000256" key="6">
    <source>
        <dbReference type="PROSITE-ProRule" id="PRU00449"/>
    </source>
</evidence>
<dbReference type="PANTHER" id="PTHR10634">
    <property type="entry name" value="AN1-TYPE ZINC FINGER PROTEIN"/>
    <property type="match status" value="1"/>
</dbReference>
<gene>
    <name evidence="9" type="ORF">Q7C36_001233</name>
</gene>
<dbReference type="InterPro" id="IPR050652">
    <property type="entry name" value="AN1_A20_ZnFinger"/>
</dbReference>
<evidence type="ECO:0000259" key="8">
    <source>
        <dbReference type="PROSITE" id="PS51039"/>
    </source>
</evidence>
<dbReference type="PROSITE" id="PS51039">
    <property type="entry name" value="ZF_AN1"/>
    <property type="match status" value="1"/>
</dbReference>
<dbReference type="InterPro" id="IPR035896">
    <property type="entry name" value="AN1-like_Znf"/>
</dbReference>
<dbReference type="SUPFAM" id="SSF118310">
    <property type="entry name" value="AN1-like Zinc finger"/>
    <property type="match status" value="1"/>
</dbReference>
<dbReference type="InterPro" id="IPR000058">
    <property type="entry name" value="Znf_AN1"/>
</dbReference>
<dbReference type="PANTHER" id="PTHR10634:SF149">
    <property type="entry name" value="AN1-TYPE DOMAIN-CONTAINING PROTEIN-RELATED"/>
    <property type="match status" value="1"/>
</dbReference>
<reference evidence="9" key="1">
    <citation type="submission" date="2023-08" db="EMBL/GenBank/DDBJ databases">
        <title>Pelteobagrus vachellii genome.</title>
        <authorList>
            <person name="Liu H."/>
        </authorList>
    </citation>
    <scope>NUCLEOTIDE SEQUENCE</scope>
    <source>
        <strain evidence="9">PRFRI_2022a</strain>
        <tissue evidence="9">Muscle</tissue>
    </source>
</reference>
<evidence type="ECO:0000313" key="9">
    <source>
        <dbReference type="EMBL" id="KAK2869362.1"/>
    </source>
</evidence>
<dbReference type="EMBL" id="JAVHJS010000001">
    <property type="protein sequence ID" value="KAK2869362.1"/>
    <property type="molecule type" value="Genomic_DNA"/>
</dbReference>
<dbReference type="PROSITE" id="PS51036">
    <property type="entry name" value="ZF_A20"/>
    <property type="match status" value="1"/>
</dbReference>
<dbReference type="SMART" id="SM00154">
    <property type="entry name" value="ZnF_AN1"/>
    <property type="match status" value="1"/>
</dbReference>
<keyword evidence="10" id="KW-1185">Reference proteome</keyword>
<dbReference type="Proteomes" id="UP001187315">
    <property type="component" value="Unassembled WGS sequence"/>
</dbReference>
<dbReference type="FunFam" id="4.10.1110.10:FF:000001">
    <property type="entry name" value="Zinc finger AN1-type containing 6"/>
    <property type="match status" value="1"/>
</dbReference>
<keyword evidence="4" id="KW-0862">Zinc</keyword>
<keyword evidence="3 6" id="KW-0863">Zinc-finger</keyword>
<evidence type="ECO:0000313" key="10">
    <source>
        <dbReference type="Proteomes" id="UP001187315"/>
    </source>
</evidence>
<dbReference type="GO" id="GO:0008270">
    <property type="term" value="F:zinc ion binding"/>
    <property type="evidence" value="ECO:0007669"/>
    <property type="project" value="UniProtKB-KW"/>
</dbReference>
<organism evidence="9 10">
    <name type="scientific">Tachysurus vachellii</name>
    <name type="common">Darkbarbel catfish</name>
    <name type="synonym">Pelteobagrus vachellii</name>
    <dbReference type="NCBI Taxonomy" id="175792"/>
    <lineage>
        <taxon>Eukaryota</taxon>
        <taxon>Metazoa</taxon>
        <taxon>Chordata</taxon>
        <taxon>Craniata</taxon>
        <taxon>Vertebrata</taxon>
        <taxon>Euteleostomi</taxon>
        <taxon>Actinopterygii</taxon>
        <taxon>Neopterygii</taxon>
        <taxon>Teleostei</taxon>
        <taxon>Ostariophysi</taxon>
        <taxon>Siluriformes</taxon>
        <taxon>Bagridae</taxon>
        <taxon>Tachysurus</taxon>
    </lineage>
</organism>
<sequence>MDCISQHAQLNQQSCEVGGRSSMAQETKQTQVPRLCSTGCGFYGDPRTNGMCSICYKDFLQMTNSGRVNETVSVPEVSSSLSSLEQSLSASSTSVTPAGVTEEVETLGTLEKAVTKTQEVTASGSDASTSSATTESAKSKPKKNRCFICRKKLGLTGFDCRCGNVFCSVHRYTDVHNCAFDYKADGAEKIRKENPVIVCEKVTKI</sequence>
<keyword evidence="1" id="KW-0597">Phosphoprotein</keyword>
<feature type="domain" description="AN1-type" evidence="8">
    <location>
        <begin position="140"/>
        <end position="186"/>
    </location>
</feature>
<evidence type="ECO:0000256" key="4">
    <source>
        <dbReference type="ARBA" id="ARBA00022833"/>
    </source>
</evidence>
<dbReference type="SMART" id="SM00259">
    <property type="entry name" value="ZnF_A20"/>
    <property type="match status" value="1"/>
</dbReference>
<proteinExistence type="predicted"/>
<name>A0AA88NXG4_TACVA</name>
<evidence type="ECO:0008006" key="11">
    <source>
        <dbReference type="Google" id="ProtNLM"/>
    </source>
</evidence>
<dbReference type="GO" id="GO:0003677">
    <property type="term" value="F:DNA binding"/>
    <property type="evidence" value="ECO:0007669"/>
    <property type="project" value="InterPro"/>
</dbReference>
<evidence type="ECO:0000256" key="5">
    <source>
        <dbReference type="ARBA" id="ARBA00022990"/>
    </source>
</evidence>
<dbReference type="Pfam" id="PF01754">
    <property type="entry name" value="zf-A20"/>
    <property type="match status" value="1"/>
</dbReference>
<keyword evidence="2" id="KW-0479">Metal-binding</keyword>
<dbReference type="AlphaFoldDB" id="A0AA88NXG4"/>
<dbReference type="InterPro" id="IPR002653">
    <property type="entry name" value="Znf_A20"/>
</dbReference>
<evidence type="ECO:0000256" key="2">
    <source>
        <dbReference type="ARBA" id="ARBA00022723"/>
    </source>
</evidence>
<dbReference type="FunFam" id="1.20.5.4770:FF:000001">
    <property type="entry name" value="Zinc finger AN1-type containing 6"/>
    <property type="match status" value="1"/>
</dbReference>
<dbReference type="SUPFAM" id="SSF57716">
    <property type="entry name" value="Glucocorticoid receptor-like (DNA-binding domain)"/>
    <property type="match status" value="1"/>
</dbReference>
<accession>A0AA88NXG4</accession>
<dbReference type="Gene3D" id="4.10.1110.10">
    <property type="entry name" value="AN1-like Zinc finger"/>
    <property type="match status" value="1"/>
</dbReference>
<protein>
    <recommendedName>
        <fullName evidence="11">AN1-type zinc finger protein 6</fullName>
    </recommendedName>
</protein>
<dbReference type="Gene3D" id="1.20.5.4770">
    <property type="match status" value="1"/>
</dbReference>
<dbReference type="Pfam" id="PF01428">
    <property type="entry name" value="zf-AN1"/>
    <property type="match status" value="1"/>
</dbReference>
<keyword evidence="5" id="KW-0007">Acetylation</keyword>
<evidence type="ECO:0000256" key="3">
    <source>
        <dbReference type="ARBA" id="ARBA00022771"/>
    </source>
</evidence>
<evidence type="ECO:0000256" key="1">
    <source>
        <dbReference type="ARBA" id="ARBA00022553"/>
    </source>
</evidence>
<comment type="caution">
    <text evidence="9">The sequence shown here is derived from an EMBL/GenBank/DDBJ whole genome shotgun (WGS) entry which is preliminary data.</text>
</comment>
<feature type="domain" description="A20-type" evidence="7">
    <location>
        <begin position="30"/>
        <end position="64"/>
    </location>
</feature>